<feature type="non-terminal residue" evidence="3">
    <location>
        <position position="273"/>
    </location>
</feature>
<dbReference type="Pfam" id="PF07065">
    <property type="entry name" value="D123"/>
    <property type="match status" value="1"/>
</dbReference>
<gene>
    <name evidence="3" type="ORF">BJ684DRAFT_6838</name>
</gene>
<feature type="non-terminal residue" evidence="3">
    <location>
        <position position="1"/>
    </location>
</feature>
<evidence type="ECO:0000256" key="2">
    <source>
        <dbReference type="SAM" id="MobiDB-lite"/>
    </source>
</evidence>
<name>A0A4P9Y327_9FUNG</name>
<comment type="similarity">
    <text evidence="1">Belongs to the CDC123 family.</text>
</comment>
<dbReference type="PANTHER" id="PTHR15323">
    <property type="entry name" value="D123 PROTEIN"/>
    <property type="match status" value="1"/>
</dbReference>
<feature type="compositionally biased region" description="Acidic residues" evidence="2">
    <location>
        <begin position="58"/>
        <end position="77"/>
    </location>
</feature>
<dbReference type="PANTHER" id="PTHR15323:SF6">
    <property type="entry name" value="CELL DIVISION CYCLE PROTEIN 123 HOMOLOG"/>
    <property type="match status" value="1"/>
</dbReference>
<reference evidence="4" key="1">
    <citation type="journal article" date="2018" name="Nat. Microbiol.">
        <title>Leveraging single-cell genomics to expand the fungal tree of life.</title>
        <authorList>
            <person name="Ahrendt S.R."/>
            <person name="Quandt C.A."/>
            <person name="Ciobanu D."/>
            <person name="Clum A."/>
            <person name="Salamov A."/>
            <person name="Andreopoulos B."/>
            <person name="Cheng J.F."/>
            <person name="Woyke T."/>
            <person name="Pelin A."/>
            <person name="Henrissat B."/>
            <person name="Reynolds N.K."/>
            <person name="Benny G.L."/>
            <person name="Smith M.E."/>
            <person name="James T.Y."/>
            <person name="Grigoriev I.V."/>
        </authorList>
    </citation>
    <scope>NUCLEOTIDE SEQUENCE [LARGE SCALE GENOMIC DNA]</scope>
</reference>
<sequence>CSLPSWLSRFRRRTFRSKVLPLPQELLTYLESDSIFLSSSAGQDDDTTSEGSWTSQGDVEEEQKEREQEEQEVEETPSENFIQFTREIQQAIDELGGVVFPKLSWSAPTDARWIATTGNLRCTRADEVLLLLKASDRLSHDLALAKSLSSPTELSLILRKWYDLHPSMEFRCFLRPDSSSPIIGISQRDPAYYDYLESLRDTLNNRIITFLQDHIIPALMGPGQEGEGMGHVVDVYHEQSSGKVWLVDINPWDPSSTLPLLFSWPDLLETSEP</sequence>
<dbReference type="AlphaFoldDB" id="A0A4P9Y327"/>
<evidence type="ECO:0000256" key="1">
    <source>
        <dbReference type="ARBA" id="ARBA00011047"/>
    </source>
</evidence>
<accession>A0A4P9Y327</accession>
<dbReference type="InterPro" id="IPR009772">
    <property type="entry name" value="CDC123"/>
</dbReference>
<dbReference type="EMBL" id="KZ988308">
    <property type="protein sequence ID" value="RKP12501.1"/>
    <property type="molecule type" value="Genomic_DNA"/>
</dbReference>
<organism evidence="3 4">
    <name type="scientific">Piptocephalis cylindrospora</name>
    <dbReference type="NCBI Taxonomy" id="1907219"/>
    <lineage>
        <taxon>Eukaryota</taxon>
        <taxon>Fungi</taxon>
        <taxon>Fungi incertae sedis</taxon>
        <taxon>Zoopagomycota</taxon>
        <taxon>Zoopagomycotina</taxon>
        <taxon>Zoopagomycetes</taxon>
        <taxon>Zoopagales</taxon>
        <taxon>Piptocephalidaceae</taxon>
        <taxon>Piptocephalis</taxon>
    </lineage>
</organism>
<dbReference type="OrthoDB" id="360540at2759"/>
<feature type="region of interest" description="Disordered" evidence="2">
    <location>
        <begin position="39"/>
        <end position="79"/>
    </location>
</feature>
<dbReference type="GO" id="GO:0005737">
    <property type="term" value="C:cytoplasm"/>
    <property type="evidence" value="ECO:0007669"/>
    <property type="project" value="TreeGrafter"/>
</dbReference>
<proteinExistence type="inferred from homology"/>
<keyword evidence="4" id="KW-1185">Reference proteome</keyword>
<evidence type="ECO:0000313" key="4">
    <source>
        <dbReference type="Proteomes" id="UP000267251"/>
    </source>
</evidence>
<evidence type="ECO:0000313" key="3">
    <source>
        <dbReference type="EMBL" id="RKP12501.1"/>
    </source>
</evidence>
<protein>
    <submittedName>
        <fullName evidence="3">D123-domain-containing protein</fullName>
    </submittedName>
</protein>
<dbReference type="Proteomes" id="UP000267251">
    <property type="component" value="Unassembled WGS sequence"/>
</dbReference>